<reference evidence="1" key="1">
    <citation type="submission" date="2023-06" db="EMBL/GenBank/DDBJ databases">
        <title>Genome-scale phylogeny and comparative genomics of the fungal order Sordariales.</title>
        <authorList>
            <consortium name="Lawrence Berkeley National Laboratory"/>
            <person name="Hensen N."/>
            <person name="Bonometti L."/>
            <person name="Westerberg I."/>
            <person name="Brannstrom I.O."/>
            <person name="Guillou S."/>
            <person name="Cros-Aarteil S."/>
            <person name="Calhoun S."/>
            <person name="Haridas S."/>
            <person name="Kuo A."/>
            <person name="Mondo S."/>
            <person name="Pangilinan J."/>
            <person name="Riley R."/>
            <person name="Labutti K."/>
            <person name="Andreopoulos B."/>
            <person name="Lipzen A."/>
            <person name="Chen C."/>
            <person name="Yanf M."/>
            <person name="Daum C."/>
            <person name="Ng V."/>
            <person name="Clum A."/>
            <person name="Steindorff A."/>
            <person name="Ohm R."/>
            <person name="Martin F."/>
            <person name="Silar P."/>
            <person name="Natvig D."/>
            <person name="Lalanne C."/>
            <person name="Gautier V."/>
            <person name="Ament-Velasquez S.L."/>
            <person name="Kruys A."/>
            <person name="Hutchinson M.I."/>
            <person name="Powell A.J."/>
            <person name="Barry K."/>
            <person name="Miller A.N."/>
            <person name="Grigoriev I.V."/>
            <person name="Debuchy R."/>
            <person name="Gladieux P."/>
            <person name="Thoren M.H."/>
            <person name="Johannesson H."/>
        </authorList>
    </citation>
    <scope>NUCLEOTIDE SEQUENCE</scope>
    <source>
        <strain evidence="1">SMH2532-1</strain>
    </source>
</reference>
<comment type="caution">
    <text evidence="1">The sequence shown here is derived from an EMBL/GenBank/DDBJ whole genome shotgun (WGS) entry which is preliminary data.</text>
</comment>
<dbReference type="AlphaFoldDB" id="A0AA39YF79"/>
<accession>A0AA39YF79</accession>
<keyword evidence="2" id="KW-1185">Reference proteome</keyword>
<evidence type="ECO:0000313" key="2">
    <source>
        <dbReference type="Proteomes" id="UP001174936"/>
    </source>
</evidence>
<sequence>MNMQMHQDILQNGALFGLLYCCIAAADAFPVRLTSFFFCSAHGLAAVPRSTRSLPHNNHNQEGRSKFSHSQRMVCYGMAWHGALTGL</sequence>
<evidence type="ECO:0000313" key="1">
    <source>
        <dbReference type="EMBL" id="KAK0651249.1"/>
    </source>
</evidence>
<gene>
    <name evidence="1" type="ORF">B0T16DRAFT_403449</name>
</gene>
<dbReference type="EMBL" id="JAULSV010000002">
    <property type="protein sequence ID" value="KAK0651249.1"/>
    <property type="molecule type" value="Genomic_DNA"/>
</dbReference>
<proteinExistence type="predicted"/>
<organism evidence="1 2">
    <name type="scientific">Cercophora newfieldiana</name>
    <dbReference type="NCBI Taxonomy" id="92897"/>
    <lineage>
        <taxon>Eukaryota</taxon>
        <taxon>Fungi</taxon>
        <taxon>Dikarya</taxon>
        <taxon>Ascomycota</taxon>
        <taxon>Pezizomycotina</taxon>
        <taxon>Sordariomycetes</taxon>
        <taxon>Sordariomycetidae</taxon>
        <taxon>Sordariales</taxon>
        <taxon>Lasiosphaeriaceae</taxon>
        <taxon>Cercophora</taxon>
    </lineage>
</organism>
<name>A0AA39YF79_9PEZI</name>
<protein>
    <submittedName>
        <fullName evidence="1">Uncharacterized protein</fullName>
    </submittedName>
</protein>
<dbReference type="Proteomes" id="UP001174936">
    <property type="component" value="Unassembled WGS sequence"/>
</dbReference>